<dbReference type="Pfam" id="PF01425">
    <property type="entry name" value="Amidase"/>
    <property type="match status" value="1"/>
</dbReference>
<dbReference type="PIRSF" id="PIRSF001221">
    <property type="entry name" value="Amidase_fungi"/>
    <property type="match status" value="1"/>
</dbReference>
<comment type="catalytic activity">
    <reaction evidence="1">
        <text>a monocarboxylic acid amide + H2O = a monocarboxylate + NH4(+)</text>
        <dbReference type="Rhea" id="RHEA:12020"/>
        <dbReference type="ChEBI" id="CHEBI:15377"/>
        <dbReference type="ChEBI" id="CHEBI:28938"/>
        <dbReference type="ChEBI" id="CHEBI:35757"/>
        <dbReference type="ChEBI" id="CHEBI:83628"/>
        <dbReference type="EC" id="3.5.1.4"/>
    </reaction>
</comment>
<evidence type="ECO:0000256" key="1">
    <source>
        <dbReference type="ARBA" id="ARBA00001311"/>
    </source>
</evidence>
<reference evidence="6 7" key="1">
    <citation type="journal article" date="2021" name="Nat. Commun.">
        <title>Genetic determinants of endophytism in the Arabidopsis root mycobiome.</title>
        <authorList>
            <person name="Mesny F."/>
            <person name="Miyauchi S."/>
            <person name="Thiergart T."/>
            <person name="Pickel B."/>
            <person name="Atanasova L."/>
            <person name="Karlsson M."/>
            <person name="Huettel B."/>
            <person name="Barry K.W."/>
            <person name="Haridas S."/>
            <person name="Chen C."/>
            <person name="Bauer D."/>
            <person name="Andreopoulos W."/>
            <person name="Pangilinan J."/>
            <person name="LaButti K."/>
            <person name="Riley R."/>
            <person name="Lipzen A."/>
            <person name="Clum A."/>
            <person name="Drula E."/>
            <person name="Henrissat B."/>
            <person name="Kohler A."/>
            <person name="Grigoriev I.V."/>
            <person name="Martin F.M."/>
            <person name="Hacquard S."/>
        </authorList>
    </citation>
    <scope>NUCLEOTIDE SEQUENCE [LARGE SCALE GENOMIC DNA]</scope>
    <source>
        <strain evidence="6 7">MPI-SDFR-AT-0080</strain>
    </source>
</reference>
<dbReference type="InterPro" id="IPR036928">
    <property type="entry name" value="AS_sf"/>
</dbReference>
<evidence type="ECO:0000313" key="6">
    <source>
        <dbReference type="EMBL" id="KAH7027015.1"/>
    </source>
</evidence>
<keyword evidence="7" id="KW-1185">Reference proteome</keyword>
<dbReference type="Gene3D" id="3.90.1300.10">
    <property type="entry name" value="Amidase signature (AS) domain"/>
    <property type="match status" value="1"/>
</dbReference>
<dbReference type="EMBL" id="JAGTJR010000053">
    <property type="protein sequence ID" value="KAH7027015.1"/>
    <property type="molecule type" value="Genomic_DNA"/>
</dbReference>
<dbReference type="InterPro" id="IPR023631">
    <property type="entry name" value="Amidase_dom"/>
</dbReference>
<sequence length="562" mass="59583">MNTIDRTAEQLPWKARAAAKRDECLSATPDEWRLSEAFLASVSATSTSGTNLVEAGVIAKSGVLSTKEVQLTGSNTAAQLVEALQSGELLAETVVRAFCKRAAVAGQLTHCLTETFFDKALERARALDRHMAREKKPVGPLHGLPISLKDTFQLRGVGATIGFVSFLDQPPASHNSALVEVLLSLGAVPYCKTNVPQTLMTADTHNNIFGRTLNPHNTSLTAGGSSGGEAALLALQGSPLGIGTDVAGSIRIPALCCGVYGFKPTAGRVPFSGQASPSPPGLPGLTPAAGPMANSLGDVELFMRAVLAARPWEFDAHSYSVPWLFERYGGGRGRGLTVGVLSEDPAIPWHPPVKRRVEAAAAALAQAGHRMVRLPHAPETSASLAARIGFGLLGLDPRDTAMGHIRRSGEPAVPSVLVVNPPGGGRRRYGVEDVAELRTQQWAFWDAWRRLWLEHRLDVVLAPAAQHAAVPHDTFGPPAYTLMFNLLDYPACVIPYGTADKSHRPSGILVRDALLTCSHILPADPDAANGAPFAVQIVAPRFQDEACISAAAVVDKVLRSDN</sequence>
<evidence type="ECO:0000256" key="2">
    <source>
        <dbReference type="ARBA" id="ARBA00009199"/>
    </source>
</evidence>
<keyword evidence="4" id="KW-0378">Hydrolase</keyword>
<feature type="domain" description="Amidase" evidence="5">
    <location>
        <begin position="94"/>
        <end position="547"/>
    </location>
</feature>
<evidence type="ECO:0000256" key="4">
    <source>
        <dbReference type="ARBA" id="ARBA00022801"/>
    </source>
</evidence>
<evidence type="ECO:0000313" key="7">
    <source>
        <dbReference type="Proteomes" id="UP000774617"/>
    </source>
</evidence>
<gene>
    <name evidence="6" type="ORF">B0J12DRAFT_584634</name>
</gene>
<dbReference type="PANTHER" id="PTHR46072:SF3">
    <property type="entry name" value="AMIDASE"/>
    <property type="match status" value="1"/>
</dbReference>
<evidence type="ECO:0000256" key="3">
    <source>
        <dbReference type="ARBA" id="ARBA00012922"/>
    </source>
</evidence>
<comment type="caution">
    <text evidence="6">The sequence shown here is derived from an EMBL/GenBank/DDBJ whole genome shotgun (WGS) entry which is preliminary data.</text>
</comment>
<name>A0ABQ8FU89_9PEZI</name>
<dbReference type="EC" id="3.5.1.4" evidence="3"/>
<comment type="similarity">
    <text evidence="2">Belongs to the amidase family.</text>
</comment>
<dbReference type="PROSITE" id="PS00571">
    <property type="entry name" value="AMIDASES"/>
    <property type="match status" value="1"/>
</dbReference>
<accession>A0ABQ8FU89</accession>
<organism evidence="6 7">
    <name type="scientific">Macrophomina phaseolina</name>
    <dbReference type="NCBI Taxonomy" id="35725"/>
    <lineage>
        <taxon>Eukaryota</taxon>
        <taxon>Fungi</taxon>
        <taxon>Dikarya</taxon>
        <taxon>Ascomycota</taxon>
        <taxon>Pezizomycotina</taxon>
        <taxon>Dothideomycetes</taxon>
        <taxon>Dothideomycetes incertae sedis</taxon>
        <taxon>Botryosphaeriales</taxon>
        <taxon>Botryosphaeriaceae</taxon>
        <taxon>Macrophomina</taxon>
    </lineage>
</organism>
<proteinExistence type="inferred from homology"/>
<evidence type="ECO:0000259" key="5">
    <source>
        <dbReference type="Pfam" id="PF01425"/>
    </source>
</evidence>
<dbReference type="SUPFAM" id="SSF75304">
    <property type="entry name" value="Amidase signature (AS) enzymes"/>
    <property type="match status" value="1"/>
</dbReference>
<dbReference type="PANTHER" id="PTHR46072">
    <property type="entry name" value="AMIDASE-RELATED-RELATED"/>
    <property type="match status" value="1"/>
</dbReference>
<dbReference type="Proteomes" id="UP000774617">
    <property type="component" value="Unassembled WGS sequence"/>
</dbReference>
<protein>
    <recommendedName>
        <fullName evidence="3">amidase</fullName>
        <ecNumber evidence="3">3.5.1.4</ecNumber>
    </recommendedName>
</protein>
<dbReference type="InterPro" id="IPR020556">
    <property type="entry name" value="Amidase_CS"/>
</dbReference>